<dbReference type="GO" id="GO:0005886">
    <property type="term" value="C:plasma membrane"/>
    <property type="evidence" value="ECO:0007669"/>
    <property type="project" value="TreeGrafter"/>
</dbReference>
<proteinExistence type="inferred from homology"/>
<organism evidence="3 4">
    <name type="scientific">Bifidobacterium commune</name>
    <dbReference type="NCBI Taxonomy" id="1505727"/>
    <lineage>
        <taxon>Bacteria</taxon>
        <taxon>Bacillati</taxon>
        <taxon>Actinomycetota</taxon>
        <taxon>Actinomycetes</taxon>
        <taxon>Bifidobacteriales</taxon>
        <taxon>Bifidobacteriaceae</taxon>
        <taxon>Bifidobacterium</taxon>
    </lineage>
</organism>
<protein>
    <recommendedName>
        <fullName evidence="5">DUF881 domain-containing protein</fullName>
    </recommendedName>
</protein>
<feature type="transmembrane region" description="Helical" evidence="2">
    <location>
        <begin position="90"/>
        <end position="111"/>
    </location>
</feature>
<dbReference type="OrthoDB" id="3218134at2"/>
<name>A0A1C4H217_9BIFI</name>
<reference evidence="4" key="1">
    <citation type="submission" date="2016-08" db="EMBL/GenBank/DDBJ databases">
        <authorList>
            <person name="Varghese N."/>
            <person name="Submissions Spin"/>
        </authorList>
    </citation>
    <scope>NUCLEOTIDE SEQUENCE [LARGE SCALE GENOMIC DNA]</scope>
    <source>
        <strain evidence="4">R-52791</strain>
    </source>
</reference>
<keyword evidence="2" id="KW-1133">Transmembrane helix</keyword>
<dbReference type="Pfam" id="PF05949">
    <property type="entry name" value="DUF881"/>
    <property type="match status" value="1"/>
</dbReference>
<dbReference type="RefSeq" id="WP_091847269.1">
    <property type="nucleotide sequence ID" value="NZ_FMBL01000001.1"/>
</dbReference>
<evidence type="ECO:0008006" key="5">
    <source>
        <dbReference type="Google" id="ProtNLM"/>
    </source>
</evidence>
<evidence type="ECO:0000313" key="4">
    <source>
        <dbReference type="Proteomes" id="UP000242610"/>
    </source>
</evidence>
<accession>A0A1C4H217</accession>
<dbReference type="STRING" id="1505727.GA0061077_0429"/>
<dbReference type="EMBL" id="FMBL01000001">
    <property type="protein sequence ID" value="SCC78802.1"/>
    <property type="molecule type" value="Genomic_DNA"/>
</dbReference>
<dbReference type="Proteomes" id="UP000242610">
    <property type="component" value="Unassembled WGS sequence"/>
</dbReference>
<dbReference type="InterPro" id="IPR010273">
    <property type="entry name" value="DUF881"/>
</dbReference>
<sequence length="324" mass="35364">MTDINKQRPSFPVTVDETPSKRRAVFSKNVTGLGSWHVEDYGRAMPRRPVRKVYDDSLHLIDDLTNRPLDPLFSDALLTQSKSLSTFSVWFTRVIVFIICVAVGCAGCVFVRQLSTDPRKQVRASLATELQQQNAGLNKITGEVTNLHTEVLKKADSMPQNSDDSLLRNDEMANGSLKVQGQGIVITLADPISSVDNNDGVSPREGTGNHIRVVTDADLQDMVRSLFKAGAEAISINGYRIGVSTSVRTAGQTILIGVNQVTSPYKIESIGNPTDLEQQMSSKSIPGLYERLNTAGINPHITKSLSLKLDAAETVNITDAKRSK</sequence>
<dbReference type="AlphaFoldDB" id="A0A1C4H217"/>
<keyword evidence="4" id="KW-1185">Reference proteome</keyword>
<evidence type="ECO:0000256" key="1">
    <source>
        <dbReference type="ARBA" id="ARBA00009108"/>
    </source>
</evidence>
<dbReference type="Gene3D" id="3.30.70.1880">
    <property type="entry name" value="Protein of unknown function DUF881"/>
    <property type="match status" value="1"/>
</dbReference>
<dbReference type="PANTHER" id="PTHR37313">
    <property type="entry name" value="UPF0749 PROTEIN RV1825"/>
    <property type="match status" value="1"/>
</dbReference>
<dbReference type="PANTHER" id="PTHR37313:SF1">
    <property type="entry name" value="UPF0749 PROTEIN RV1823"/>
    <property type="match status" value="1"/>
</dbReference>
<gene>
    <name evidence="3" type="ORF">GA0061077_0429</name>
</gene>
<comment type="similarity">
    <text evidence="1">Belongs to the UPF0749 family.</text>
</comment>
<evidence type="ECO:0000256" key="2">
    <source>
        <dbReference type="SAM" id="Phobius"/>
    </source>
</evidence>
<keyword evidence="2" id="KW-0812">Transmembrane</keyword>
<evidence type="ECO:0000313" key="3">
    <source>
        <dbReference type="EMBL" id="SCC78802.1"/>
    </source>
</evidence>
<keyword evidence="2" id="KW-0472">Membrane</keyword>